<proteinExistence type="predicted"/>
<accession>A0A238H744</accession>
<gene>
    <name evidence="1" type="ORF">BSIN_4005</name>
</gene>
<sequence>MNRQIHSENRLMIRAHFNESSIAHSMVFNPVIEMLKISLTKWAE</sequence>
<dbReference type="EMBL" id="FXAN01000065">
    <property type="protein sequence ID" value="SMG01020.1"/>
    <property type="molecule type" value="Genomic_DNA"/>
</dbReference>
<reference evidence="1 2" key="1">
    <citation type="submission" date="2017-04" db="EMBL/GenBank/DDBJ databases">
        <authorList>
            <person name="Afonso C.L."/>
            <person name="Miller P.J."/>
            <person name="Scott M.A."/>
            <person name="Spackman E."/>
            <person name="Goraichik I."/>
            <person name="Dimitrov K.M."/>
            <person name="Suarez D.L."/>
            <person name="Swayne D.E."/>
        </authorList>
    </citation>
    <scope>NUCLEOTIDE SEQUENCE [LARGE SCALE GENOMIC DNA]</scope>
    <source>
        <strain evidence="1">LMG 28154</strain>
    </source>
</reference>
<name>A0A238H744_9BURK</name>
<protein>
    <submittedName>
        <fullName evidence="1">Uncharacterized protein</fullName>
    </submittedName>
</protein>
<dbReference type="AlphaFoldDB" id="A0A238H744"/>
<evidence type="ECO:0000313" key="1">
    <source>
        <dbReference type="EMBL" id="SMG01020.1"/>
    </source>
</evidence>
<organism evidence="1 2">
    <name type="scientific">Burkholderia singularis</name>
    <dbReference type="NCBI Taxonomy" id="1503053"/>
    <lineage>
        <taxon>Bacteria</taxon>
        <taxon>Pseudomonadati</taxon>
        <taxon>Pseudomonadota</taxon>
        <taxon>Betaproteobacteria</taxon>
        <taxon>Burkholderiales</taxon>
        <taxon>Burkholderiaceae</taxon>
        <taxon>Burkholderia</taxon>
        <taxon>pseudomallei group</taxon>
    </lineage>
</organism>
<evidence type="ECO:0000313" key="2">
    <source>
        <dbReference type="Proteomes" id="UP000198460"/>
    </source>
</evidence>
<dbReference type="Proteomes" id="UP000198460">
    <property type="component" value="Unassembled WGS sequence"/>
</dbReference>